<accession>A0A7S2YFG6</accession>
<comment type="similarity">
    <text evidence="3">Belongs to the glycosyltransferase group 1 family. Glycosyltransferase 4 subfamily.</text>
</comment>
<evidence type="ECO:0000256" key="3">
    <source>
        <dbReference type="ARBA" id="ARBA00009481"/>
    </source>
</evidence>
<evidence type="ECO:0000256" key="10">
    <source>
        <dbReference type="ARBA" id="ARBA00048651"/>
    </source>
</evidence>
<evidence type="ECO:0000256" key="7">
    <source>
        <dbReference type="ARBA" id="ARBA00022679"/>
    </source>
</evidence>
<dbReference type="GO" id="GO:0046481">
    <property type="term" value="F:digalactosyldiacylglycerol synthase activity"/>
    <property type="evidence" value="ECO:0007669"/>
    <property type="project" value="UniProtKB-EC"/>
</dbReference>
<evidence type="ECO:0000256" key="6">
    <source>
        <dbReference type="ARBA" id="ARBA00022676"/>
    </source>
</evidence>
<evidence type="ECO:0000259" key="12">
    <source>
        <dbReference type="Pfam" id="PF00534"/>
    </source>
</evidence>
<feature type="compositionally biased region" description="Polar residues" evidence="11">
    <location>
        <begin position="222"/>
        <end position="234"/>
    </location>
</feature>
<dbReference type="InterPro" id="IPR044525">
    <property type="entry name" value="DGDG1/2"/>
</dbReference>
<sequence>MPIPPLRIGCAKMVRLFCVIAMILSSSFLLVHADLEKDEHKQQSTEEKINQPSRGKIISLAQSIKATMKTLEDPDEITRVRRQYWRKTLSDIEKLSFSVGMRQNDPFLSQWKNNLDEEEFQSRRLKAASLPDIGSSTTSVEANTTGSGTSNVQSVVTDGTKTPVSRSTSISGNTRPRFEGFPSWERTLQEWAEEVQEYMQEVERESGSEYLFANYGRPSSPKVENTQQTDQATEPETPKVETYVSDDDFQEESTARNGEAAAVDEAKGEKTRRLVPAPRVEREPVLPHTDLTDKSKRIEIVTTASLPWKTGTAVNPLLRAAYMLEGRIEAGGSVTLMLPWLERRADQERVYGDTVFDTQEDQEAYIRTWLKDSAKMPDAARDLQIRWYTAWQNPAENSIYSMGDITALIPADEVDICILEEPEHLNWYRAPGESWTKKFKHVVGILHTNYFQYALDQPAALVRAPAMRLLCSWMCRAHCHRVVKLSGTIDKVAPDKELVENVHGVRGTFLDTGALVKQRLLNSVDPDPVFGKEAEPTIYFIGKMLWSKGLGSLMELLKYAEESAGIKVKVEMYGGGPDQDAADKKAASLGLDMPFKGPIDHAELDFTHKIFLNPSTSEVLCTTSAEALAMGKFVILPSHVSNDFFDQFPNCLSYASKEEFVGNLFYAMTHSPEPLSDEYMYALSWKAATRRLEAAGCIPVAEAEQMQELDSSEDGGVEIPLPPLIEDEKRRKQISTTVRYTRHRYRQFRSRLSSEVLQNKVLPKKLRERVAASLEQKLDLDIDEILESPKLRLQLSPAELDKTLLELYDNVTRGPGGDALRVIGGGGRIGLQNLYMRQQALKKRKRGDVSESDLFPFDSLAMDAFDDTAASEGERSTSEWIRLALKRNLPKNIESRQSQSDRSASESSESPTQNTKQPPRMSTSLHMHKTFYNPRMPTWSGIAPASTLGRHRSFSLLI</sequence>
<dbReference type="SUPFAM" id="SSF53756">
    <property type="entry name" value="UDP-Glycosyltransferase/glycogen phosphorylase"/>
    <property type="match status" value="1"/>
</dbReference>
<comment type="subcellular location">
    <subcellularLocation>
        <location evidence="2">Membrane</location>
    </subcellularLocation>
    <subcellularLocation>
        <location evidence="1">Plastid</location>
        <location evidence="1">Chloroplast</location>
    </subcellularLocation>
</comment>
<feature type="region of interest" description="Disordered" evidence="11">
    <location>
        <begin position="217"/>
        <end position="274"/>
    </location>
</feature>
<reference evidence="13" key="1">
    <citation type="submission" date="2021-01" db="EMBL/GenBank/DDBJ databases">
        <authorList>
            <person name="Corre E."/>
            <person name="Pelletier E."/>
            <person name="Niang G."/>
            <person name="Scheremetjew M."/>
            <person name="Finn R."/>
            <person name="Kale V."/>
            <person name="Holt S."/>
            <person name="Cochrane G."/>
            <person name="Meng A."/>
            <person name="Brown T."/>
            <person name="Cohen L."/>
        </authorList>
    </citation>
    <scope>NUCLEOTIDE SEQUENCE</scope>
    <source>
        <strain evidence="13">CCMP125</strain>
    </source>
</reference>
<evidence type="ECO:0000256" key="8">
    <source>
        <dbReference type="ARBA" id="ARBA00023136"/>
    </source>
</evidence>
<dbReference type="InterPro" id="IPR001296">
    <property type="entry name" value="Glyco_trans_1"/>
</dbReference>
<dbReference type="GO" id="GO:0009507">
    <property type="term" value="C:chloroplast"/>
    <property type="evidence" value="ECO:0007669"/>
    <property type="project" value="UniProtKB-SubCell"/>
</dbReference>
<dbReference type="EC" id="2.4.1.241" evidence="9"/>
<keyword evidence="8" id="KW-0472">Membrane</keyword>
<dbReference type="AlphaFoldDB" id="A0A7S2YFG6"/>
<name>A0A7S2YFG6_9STRA</name>
<feature type="domain" description="Glycosyl transferase family 1" evidence="12">
    <location>
        <begin position="533"/>
        <end position="636"/>
    </location>
</feature>
<dbReference type="Pfam" id="PF00534">
    <property type="entry name" value="Glycos_transf_1"/>
    <property type="match status" value="1"/>
</dbReference>
<evidence type="ECO:0000256" key="2">
    <source>
        <dbReference type="ARBA" id="ARBA00004370"/>
    </source>
</evidence>
<evidence type="ECO:0000256" key="11">
    <source>
        <dbReference type="SAM" id="MobiDB-lite"/>
    </source>
</evidence>
<organism evidence="13">
    <name type="scientific">Entomoneis paludosa</name>
    <dbReference type="NCBI Taxonomy" id="265537"/>
    <lineage>
        <taxon>Eukaryota</taxon>
        <taxon>Sar</taxon>
        <taxon>Stramenopiles</taxon>
        <taxon>Ochrophyta</taxon>
        <taxon>Bacillariophyta</taxon>
        <taxon>Bacillariophyceae</taxon>
        <taxon>Bacillariophycidae</taxon>
        <taxon>Entomoneidaceae</taxon>
        <taxon>Entomoneis</taxon>
    </lineage>
</organism>
<evidence type="ECO:0000256" key="1">
    <source>
        <dbReference type="ARBA" id="ARBA00004229"/>
    </source>
</evidence>
<feature type="compositionally biased region" description="Low complexity" evidence="11">
    <location>
        <begin position="895"/>
        <end position="910"/>
    </location>
</feature>
<dbReference type="PANTHER" id="PTHR46132:SF1">
    <property type="entry name" value="DIGALACTOSYLDIACYLGLYCEROL SYNTHASE 2, CHLOROPLASTIC"/>
    <property type="match status" value="1"/>
</dbReference>
<feature type="region of interest" description="Disordered" evidence="11">
    <location>
        <begin position="891"/>
        <end position="923"/>
    </location>
</feature>
<dbReference type="GO" id="GO:0016020">
    <property type="term" value="C:membrane"/>
    <property type="evidence" value="ECO:0007669"/>
    <property type="project" value="UniProtKB-SubCell"/>
</dbReference>
<evidence type="ECO:0000256" key="4">
    <source>
        <dbReference type="ARBA" id="ARBA00022528"/>
    </source>
</evidence>
<keyword evidence="7" id="KW-0808">Transferase</keyword>
<feature type="compositionally biased region" description="Polar residues" evidence="11">
    <location>
        <begin position="911"/>
        <end position="923"/>
    </location>
</feature>
<evidence type="ECO:0000256" key="9">
    <source>
        <dbReference type="ARBA" id="ARBA00024055"/>
    </source>
</evidence>
<comment type="catalytic activity">
    <reaction evidence="10">
        <text>a 1,2-diacyl-3-O-(beta-D-galactosyl)-sn-glycerol + UDP-alpha-D-galactose = a 1,2-diacyl-3-O-[alpha-D-galactosyl-(1-&gt;6)-beta-D-galactosyl]-sn-glycerol + UDP + H(+)</text>
        <dbReference type="Rhea" id="RHEA:10520"/>
        <dbReference type="ChEBI" id="CHEBI:15378"/>
        <dbReference type="ChEBI" id="CHEBI:17615"/>
        <dbReference type="ChEBI" id="CHEBI:28396"/>
        <dbReference type="ChEBI" id="CHEBI:58223"/>
        <dbReference type="ChEBI" id="CHEBI:66914"/>
        <dbReference type="EC" id="2.4.1.241"/>
    </reaction>
</comment>
<dbReference type="EMBL" id="HBHT01022502">
    <property type="protein sequence ID" value="CAD9972694.1"/>
    <property type="molecule type" value="Transcribed_RNA"/>
</dbReference>
<dbReference type="CDD" id="cd01635">
    <property type="entry name" value="Glycosyltransferase_GTB-type"/>
    <property type="match status" value="1"/>
</dbReference>
<keyword evidence="5" id="KW-0934">Plastid</keyword>
<evidence type="ECO:0000313" key="13">
    <source>
        <dbReference type="EMBL" id="CAD9972694.1"/>
    </source>
</evidence>
<feature type="region of interest" description="Disordered" evidence="11">
    <location>
        <begin position="134"/>
        <end position="178"/>
    </location>
</feature>
<feature type="compositionally biased region" description="Polar residues" evidence="11">
    <location>
        <begin position="134"/>
        <end position="174"/>
    </location>
</feature>
<protein>
    <recommendedName>
        <fullName evidence="9">digalactosyldiacylglycerol synthase</fullName>
        <ecNumber evidence="9">2.4.1.241</ecNumber>
    </recommendedName>
</protein>
<dbReference type="Gene3D" id="3.40.50.2000">
    <property type="entry name" value="Glycogen Phosphorylase B"/>
    <property type="match status" value="1"/>
</dbReference>
<dbReference type="PANTHER" id="PTHR46132">
    <property type="entry name" value="DIGALACTOSYLDIACYLGLYCEROL SYNTHASE 2, CHLOROPLASTIC"/>
    <property type="match status" value="1"/>
</dbReference>
<keyword evidence="6" id="KW-0328">Glycosyltransferase</keyword>
<proteinExistence type="inferred from homology"/>
<gene>
    <name evidence="13" type="ORF">APAL1065_LOCUS15091</name>
</gene>
<keyword evidence="4" id="KW-0150">Chloroplast</keyword>
<evidence type="ECO:0000256" key="5">
    <source>
        <dbReference type="ARBA" id="ARBA00022640"/>
    </source>
</evidence>